<sequence>MHINIYNGKVSLNEIGAVLDLFQVNEEFETLNAVKSDYEDIRSQIFQNFRTIFRINQLVYRQSNGNTVGVSAILQSLFLPDS</sequence>
<accession>A0A0N4TN34</accession>
<keyword evidence="2" id="KW-1185">Reference proteome</keyword>
<name>A0A0N4TN34_BRUPA</name>
<protein>
    <submittedName>
        <fullName evidence="3">ATP-binding protein</fullName>
    </submittedName>
</protein>
<dbReference type="EMBL" id="UZAD01013167">
    <property type="protein sequence ID" value="VDN91030.1"/>
    <property type="molecule type" value="Genomic_DNA"/>
</dbReference>
<dbReference type="Proteomes" id="UP000278627">
    <property type="component" value="Unassembled WGS sequence"/>
</dbReference>
<evidence type="ECO:0000313" key="1">
    <source>
        <dbReference type="EMBL" id="VDN91030.1"/>
    </source>
</evidence>
<dbReference type="WBParaSite" id="BPAG_0000988201-mRNA-1">
    <property type="protein sequence ID" value="BPAG_0000988201-mRNA-1"/>
    <property type="gene ID" value="BPAG_0000988201"/>
</dbReference>
<evidence type="ECO:0000313" key="3">
    <source>
        <dbReference type="WBParaSite" id="BPAG_0000988201-mRNA-1"/>
    </source>
</evidence>
<evidence type="ECO:0000313" key="2">
    <source>
        <dbReference type="Proteomes" id="UP000278627"/>
    </source>
</evidence>
<proteinExistence type="predicted"/>
<reference evidence="1 2" key="2">
    <citation type="submission" date="2018-11" db="EMBL/GenBank/DDBJ databases">
        <authorList>
            <consortium name="Pathogen Informatics"/>
        </authorList>
    </citation>
    <scope>NUCLEOTIDE SEQUENCE [LARGE SCALE GENOMIC DNA]</scope>
</reference>
<gene>
    <name evidence="1" type="ORF">BPAG_LOCUS9844</name>
</gene>
<reference evidence="3" key="1">
    <citation type="submission" date="2017-02" db="UniProtKB">
        <authorList>
            <consortium name="WormBaseParasite"/>
        </authorList>
    </citation>
    <scope>IDENTIFICATION</scope>
</reference>
<organism evidence="3">
    <name type="scientific">Brugia pahangi</name>
    <name type="common">Filarial nematode worm</name>
    <dbReference type="NCBI Taxonomy" id="6280"/>
    <lineage>
        <taxon>Eukaryota</taxon>
        <taxon>Metazoa</taxon>
        <taxon>Ecdysozoa</taxon>
        <taxon>Nematoda</taxon>
        <taxon>Chromadorea</taxon>
        <taxon>Rhabditida</taxon>
        <taxon>Spirurina</taxon>
        <taxon>Spiruromorpha</taxon>
        <taxon>Filarioidea</taxon>
        <taxon>Onchocercidae</taxon>
        <taxon>Brugia</taxon>
    </lineage>
</organism>
<dbReference type="AlphaFoldDB" id="A0A0N4TN34"/>